<keyword evidence="3" id="KW-1185">Reference proteome</keyword>
<keyword evidence="1" id="KW-1133">Transmembrane helix</keyword>
<dbReference type="AlphaFoldDB" id="F2F898"/>
<evidence type="ECO:0000313" key="2">
    <source>
        <dbReference type="EMBL" id="BAK17902.1"/>
    </source>
</evidence>
<dbReference type="STRING" id="1002809.SSIL_3479"/>
<evidence type="ECO:0000313" key="3">
    <source>
        <dbReference type="Proteomes" id="UP000006691"/>
    </source>
</evidence>
<dbReference type="KEGG" id="siv:SSIL_3479"/>
<name>F2F898_SOLSS</name>
<reference evidence="3" key="1">
    <citation type="submission" date="2011-04" db="EMBL/GenBank/DDBJ databases">
        <title>Genome sequence of Solibacillus silvestris StLB046.</title>
        <authorList>
            <person name="Morohoshi T."/>
            <person name="Someya N."/>
            <person name="Ikeda T."/>
        </authorList>
    </citation>
    <scope>NUCLEOTIDE SEQUENCE [LARGE SCALE GENOMIC DNA]</scope>
    <source>
        <strain evidence="3">StLB046</strain>
    </source>
</reference>
<dbReference type="Proteomes" id="UP000006691">
    <property type="component" value="Chromosome"/>
</dbReference>
<organism evidence="2 3">
    <name type="scientific">Solibacillus silvestris (strain StLB046)</name>
    <name type="common">Bacillus silvestris</name>
    <dbReference type="NCBI Taxonomy" id="1002809"/>
    <lineage>
        <taxon>Bacteria</taxon>
        <taxon>Bacillati</taxon>
        <taxon>Bacillota</taxon>
        <taxon>Bacilli</taxon>
        <taxon>Bacillales</taxon>
        <taxon>Caryophanaceae</taxon>
        <taxon>Solibacillus</taxon>
    </lineage>
</organism>
<reference evidence="2 3" key="2">
    <citation type="journal article" date="2012" name="J. Biosci. Bioeng.">
        <title>Complete genome sequence and characterization of the N-acylhomoserine lactone-degrading gene of the potato leaf-associated Solibacillus silvestris.</title>
        <authorList>
            <person name="Morohoshi T."/>
            <person name="Tominaga Y."/>
            <person name="Someya N."/>
            <person name="Ikeda T."/>
        </authorList>
    </citation>
    <scope>NUCLEOTIDE SEQUENCE [LARGE SCALE GENOMIC DNA]</scope>
    <source>
        <strain evidence="2 3">StLB046</strain>
    </source>
</reference>
<evidence type="ECO:0000256" key="1">
    <source>
        <dbReference type="SAM" id="Phobius"/>
    </source>
</evidence>
<sequence>MRIITIALLAIPGFFILILTIASFEYFYYPVISFKAENAAEASLEEKYNIDFVIDESTYSKPLGEDFGYYHIIAHPKKNPDLEVAVSVDEDMEPFNDTYLEMHWREELKTRFGLLYEELYGTVEKYSYMVNVSFSEEIKAAYNHNDTYEEILQKEDNGIGNIVFANVLLESPDQMDDQLEKAYKMIQHFKKQNLNYFNIEIVYFNENLRKQLKKKDSKLTYNEFLFKHLDERAIRFYFSYDSEDEESIKELNQLKSPADLEQYLKEIRGN</sequence>
<dbReference type="EMBL" id="AP012157">
    <property type="protein sequence ID" value="BAK17902.1"/>
    <property type="molecule type" value="Genomic_DNA"/>
</dbReference>
<accession>F2F898</accession>
<keyword evidence="1" id="KW-0812">Transmembrane</keyword>
<keyword evidence="1" id="KW-0472">Membrane</keyword>
<protein>
    <submittedName>
        <fullName evidence="2">Soluble lytic murein transglycosylase</fullName>
    </submittedName>
</protein>
<dbReference type="PATRIC" id="fig|1002809.3.peg.3525"/>
<proteinExistence type="predicted"/>
<gene>
    <name evidence="2" type="ordered locus">SSIL_3479</name>
</gene>
<feature type="transmembrane region" description="Helical" evidence="1">
    <location>
        <begin position="7"/>
        <end position="29"/>
    </location>
</feature>
<dbReference type="HOGENOM" id="CLU_1030148_0_0_9"/>
<dbReference type="RefSeq" id="WP_014824794.1">
    <property type="nucleotide sequence ID" value="NC_018065.1"/>
</dbReference>